<keyword evidence="7" id="KW-1185">Reference proteome</keyword>
<dbReference type="GO" id="GO:0003677">
    <property type="term" value="F:DNA binding"/>
    <property type="evidence" value="ECO:0007669"/>
    <property type="project" value="UniProtKB-KW"/>
</dbReference>
<dbReference type="SMART" id="SM00421">
    <property type="entry name" value="HTH_LUXR"/>
    <property type="match status" value="1"/>
</dbReference>
<dbReference type="InterPro" id="IPR016032">
    <property type="entry name" value="Sig_transdc_resp-reg_C-effctor"/>
</dbReference>
<proteinExistence type="predicted"/>
<dbReference type="Proteomes" id="UP000190888">
    <property type="component" value="Unassembled WGS sequence"/>
</dbReference>
<evidence type="ECO:0000313" key="6">
    <source>
        <dbReference type="EMBL" id="SKA02796.1"/>
    </source>
</evidence>
<evidence type="ECO:0000259" key="4">
    <source>
        <dbReference type="PROSITE" id="PS50043"/>
    </source>
</evidence>
<evidence type="ECO:0000313" key="7">
    <source>
        <dbReference type="Proteomes" id="UP000190888"/>
    </source>
</evidence>
<keyword evidence="1 3" id="KW-0597">Phosphoprotein</keyword>
<dbReference type="InterPro" id="IPR011006">
    <property type="entry name" value="CheY-like_superfamily"/>
</dbReference>
<evidence type="ECO:0000256" key="2">
    <source>
        <dbReference type="ARBA" id="ARBA00023125"/>
    </source>
</evidence>
<dbReference type="InterPro" id="IPR058245">
    <property type="entry name" value="NreC/VraR/RcsB-like_REC"/>
</dbReference>
<dbReference type="SMART" id="SM00448">
    <property type="entry name" value="REC"/>
    <property type="match status" value="1"/>
</dbReference>
<dbReference type="EMBL" id="FUWH01000008">
    <property type="protein sequence ID" value="SKA02796.1"/>
    <property type="molecule type" value="Genomic_DNA"/>
</dbReference>
<dbReference type="InterPro" id="IPR001789">
    <property type="entry name" value="Sig_transdc_resp-reg_receiver"/>
</dbReference>
<evidence type="ECO:0000259" key="5">
    <source>
        <dbReference type="PROSITE" id="PS50110"/>
    </source>
</evidence>
<dbReference type="InterPro" id="IPR039420">
    <property type="entry name" value="WalR-like"/>
</dbReference>
<dbReference type="GO" id="GO:0006355">
    <property type="term" value="P:regulation of DNA-templated transcription"/>
    <property type="evidence" value="ECO:0007669"/>
    <property type="project" value="InterPro"/>
</dbReference>
<accession>A0A1T4QGP3</accession>
<sequence>MRILIADDHTLIREGLRKILEESLSFAEVHDVADSADLFKKAVSEKWDIIISDISMPGYSGIEILKQIKEHAPQTPVLMLSMHTPEQYAVRAIKAGASGYLTKESAPYELVKAVQQILGGRKYITSEVAEVLAGSLEQKSEKAPHEHLSDREFEVFKMIVMGKSISEIGEILSLNVNTISTYRARIMDKMRMQTNADLVRYAIQNNIV</sequence>
<dbReference type="OrthoDB" id="1013073at2"/>
<dbReference type="CDD" id="cd17535">
    <property type="entry name" value="REC_NarL-like"/>
    <property type="match status" value="1"/>
</dbReference>
<organism evidence="6 7">
    <name type="scientific">Sediminibacterium ginsengisoli</name>
    <dbReference type="NCBI Taxonomy" id="413434"/>
    <lineage>
        <taxon>Bacteria</taxon>
        <taxon>Pseudomonadati</taxon>
        <taxon>Bacteroidota</taxon>
        <taxon>Chitinophagia</taxon>
        <taxon>Chitinophagales</taxon>
        <taxon>Chitinophagaceae</taxon>
        <taxon>Sediminibacterium</taxon>
    </lineage>
</organism>
<feature type="modified residue" description="4-aspartylphosphate" evidence="3">
    <location>
        <position position="53"/>
    </location>
</feature>
<name>A0A1T4QGP3_9BACT</name>
<dbReference type="PROSITE" id="PS50043">
    <property type="entry name" value="HTH_LUXR_2"/>
    <property type="match status" value="1"/>
</dbReference>
<dbReference type="PROSITE" id="PS50110">
    <property type="entry name" value="RESPONSE_REGULATORY"/>
    <property type="match status" value="1"/>
</dbReference>
<feature type="domain" description="Response regulatory" evidence="5">
    <location>
        <begin position="2"/>
        <end position="118"/>
    </location>
</feature>
<protein>
    <submittedName>
        <fullName evidence="6">DNA-binding response regulator, NarL/FixJ family, contains REC and HTH domains</fullName>
    </submittedName>
</protein>
<dbReference type="SUPFAM" id="SSF52172">
    <property type="entry name" value="CheY-like"/>
    <property type="match status" value="1"/>
</dbReference>
<feature type="domain" description="HTH luxR-type" evidence="4">
    <location>
        <begin position="141"/>
        <end position="206"/>
    </location>
</feature>
<dbReference type="Pfam" id="PF00196">
    <property type="entry name" value="GerE"/>
    <property type="match status" value="1"/>
</dbReference>
<dbReference type="InterPro" id="IPR000792">
    <property type="entry name" value="Tscrpt_reg_LuxR_C"/>
</dbReference>
<dbReference type="CDD" id="cd06170">
    <property type="entry name" value="LuxR_C_like"/>
    <property type="match status" value="1"/>
</dbReference>
<gene>
    <name evidence="6" type="ORF">SAMN04488132_108118</name>
</gene>
<dbReference type="Gene3D" id="3.40.50.2300">
    <property type="match status" value="1"/>
</dbReference>
<dbReference type="PRINTS" id="PR00038">
    <property type="entry name" value="HTHLUXR"/>
</dbReference>
<dbReference type="SUPFAM" id="SSF46894">
    <property type="entry name" value="C-terminal effector domain of the bipartite response regulators"/>
    <property type="match status" value="1"/>
</dbReference>
<dbReference type="STRING" id="413434.SAMN04488132_108118"/>
<dbReference type="RefSeq" id="WP_078832047.1">
    <property type="nucleotide sequence ID" value="NZ_FUWH01000008.1"/>
</dbReference>
<reference evidence="6 7" key="1">
    <citation type="submission" date="2017-02" db="EMBL/GenBank/DDBJ databases">
        <authorList>
            <person name="Peterson S.W."/>
        </authorList>
    </citation>
    <scope>NUCLEOTIDE SEQUENCE [LARGE SCALE GENOMIC DNA]</scope>
    <source>
        <strain evidence="6 7">DSM 22335</strain>
    </source>
</reference>
<evidence type="ECO:0000256" key="3">
    <source>
        <dbReference type="PROSITE-ProRule" id="PRU00169"/>
    </source>
</evidence>
<dbReference type="GO" id="GO:0000160">
    <property type="term" value="P:phosphorelay signal transduction system"/>
    <property type="evidence" value="ECO:0007669"/>
    <property type="project" value="InterPro"/>
</dbReference>
<dbReference type="PANTHER" id="PTHR43214:SF43">
    <property type="entry name" value="TWO-COMPONENT RESPONSE REGULATOR"/>
    <property type="match status" value="1"/>
</dbReference>
<dbReference type="AlphaFoldDB" id="A0A1T4QGP3"/>
<dbReference type="Pfam" id="PF00072">
    <property type="entry name" value="Response_reg"/>
    <property type="match status" value="1"/>
</dbReference>
<evidence type="ECO:0000256" key="1">
    <source>
        <dbReference type="ARBA" id="ARBA00022553"/>
    </source>
</evidence>
<dbReference type="PANTHER" id="PTHR43214">
    <property type="entry name" value="TWO-COMPONENT RESPONSE REGULATOR"/>
    <property type="match status" value="1"/>
</dbReference>
<keyword evidence="2 6" id="KW-0238">DNA-binding</keyword>